<proteinExistence type="predicted"/>
<sequence length="200" mass="21964">MPIDSARPTALRFRIGLARPGTLHFQYCADLVRRWYLERHQVVVEPRPDVFAIAWDNTRESPTYGRTLGVAGLTAPSGGRLRSEQFLDVPVERACAALGWPGTQRGQVAELGPLVADKPECELFLLRNLPRLAEHIGFDFLLSTLPRRVLDQARAAGWEFHILSNTRPPGTFSDDRGTFAPGARTGIVRCGHGIGLAAAA</sequence>
<dbReference type="Pfam" id="PF12261">
    <property type="entry name" value="T_hemolysin"/>
    <property type="match status" value="1"/>
</dbReference>
<evidence type="ECO:0000313" key="2">
    <source>
        <dbReference type="Proteomes" id="UP001596157"/>
    </source>
</evidence>
<evidence type="ECO:0000313" key="1">
    <source>
        <dbReference type="EMBL" id="MFC5289492.1"/>
    </source>
</evidence>
<accession>A0ABW0ERJ4</accession>
<name>A0ABW0ERJ4_9PSEU</name>
<keyword evidence="2" id="KW-1185">Reference proteome</keyword>
<protein>
    <submittedName>
        <fullName evidence="1">Thermostable hemolysin</fullName>
    </submittedName>
</protein>
<reference evidence="2" key="1">
    <citation type="journal article" date="2019" name="Int. J. Syst. Evol. Microbiol.">
        <title>The Global Catalogue of Microorganisms (GCM) 10K type strain sequencing project: providing services to taxonomists for standard genome sequencing and annotation.</title>
        <authorList>
            <consortium name="The Broad Institute Genomics Platform"/>
            <consortium name="The Broad Institute Genome Sequencing Center for Infectious Disease"/>
            <person name="Wu L."/>
            <person name="Ma J."/>
        </authorList>
    </citation>
    <scope>NUCLEOTIDE SEQUENCE [LARGE SCALE GENOMIC DNA]</scope>
    <source>
        <strain evidence="2">CCUG 59778</strain>
    </source>
</reference>
<dbReference type="InterPro" id="IPR022050">
    <property type="entry name" value="T_hemolysin"/>
</dbReference>
<gene>
    <name evidence="1" type="ORF">ACFPM7_20765</name>
</gene>
<comment type="caution">
    <text evidence="1">The sequence shown here is derived from an EMBL/GenBank/DDBJ whole genome shotgun (WGS) entry which is preliminary data.</text>
</comment>
<organism evidence="1 2">
    <name type="scientific">Actinokineospora guangxiensis</name>
    <dbReference type="NCBI Taxonomy" id="1490288"/>
    <lineage>
        <taxon>Bacteria</taxon>
        <taxon>Bacillati</taxon>
        <taxon>Actinomycetota</taxon>
        <taxon>Actinomycetes</taxon>
        <taxon>Pseudonocardiales</taxon>
        <taxon>Pseudonocardiaceae</taxon>
        <taxon>Actinokineospora</taxon>
    </lineage>
</organism>
<dbReference type="RefSeq" id="WP_378249339.1">
    <property type="nucleotide sequence ID" value="NZ_JBHSKF010000011.1"/>
</dbReference>
<dbReference type="Proteomes" id="UP001596157">
    <property type="component" value="Unassembled WGS sequence"/>
</dbReference>
<dbReference type="EMBL" id="JBHSKF010000011">
    <property type="protein sequence ID" value="MFC5289492.1"/>
    <property type="molecule type" value="Genomic_DNA"/>
</dbReference>